<dbReference type="Proteomes" id="UP001153148">
    <property type="component" value="Unassembled WGS sequence"/>
</dbReference>
<accession>A0ABN7NCZ0</accession>
<name>A0ABN7NCZ0_TIMPD</name>
<organism evidence="1 2">
    <name type="scientific">Timema podura</name>
    <name type="common">Walking stick</name>
    <dbReference type="NCBI Taxonomy" id="61482"/>
    <lineage>
        <taxon>Eukaryota</taxon>
        <taxon>Metazoa</taxon>
        <taxon>Ecdysozoa</taxon>
        <taxon>Arthropoda</taxon>
        <taxon>Hexapoda</taxon>
        <taxon>Insecta</taxon>
        <taxon>Pterygota</taxon>
        <taxon>Neoptera</taxon>
        <taxon>Polyneoptera</taxon>
        <taxon>Phasmatodea</taxon>
        <taxon>Timematodea</taxon>
        <taxon>Timematoidea</taxon>
        <taxon>Timematidae</taxon>
        <taxon>Timema</taxon>
    </lineage>
</organism>
<keyword evidence="2" id="KW-1185">Reference proteome</keyword>
<evidence type="ECO:0000313" key="2">
    <source>
        <dbReference type="Proteomes" id="UP001153148"/>
    </source>
</evidence>
<evidence type="ECO:0000313" key="1">
    <source>
        <dbReference type="EMBL" id="CAG2053018.1"/>
    </source>
</evidence>
<protein>
    <submittedName>
        <fullName evidence="1">Uncharacterized protein</fullName>
    </submittedName>
</protein>
<dbReference type="EMBL" id="CAJPIN010000083">
    <property type="protein sequence ID" value="CAG2053018.1"/>
    <property type="molecule type" value="Genomic_DNA"/>
</dbReference>
<gene>
    <name evidence="1" type="ORF">TPAB3V08_LOCUS109</name>
</gene>
<reference evidence="1" key="1">
    <citation type="submission" date="2021-03" db="EMBL/GenBank/DDBJ databases">
        <authorList>
            <person name="Tran Van P."/>
        </authorList>
    </citation>
    <scope>NUCLEOTIDE SEQUENCE</scope>
</reference>
<proteinExistence type="predicted"/>
<sequence length="89" mass="9854">MSISASLAFSKPDNSKENLLESMPGLNYRSHYSSRQKITVASQTQHQRCVKGNLLSPLVSRACERCIGTLRDYLDSSTLDHVIANATIK</sequence>
<comment type="caution">
    <text evidence="1">The sequence shown here is derived from an EMBL/GenBank/DDBJ whole genome shotgun (WGS) entry which is preliminary data.</text>
</comment>